<organism evidence="2 3">
    <name type="scientific">Cupriavidus taiwanensis</name>
    <dbReference type="NCBI Taxonomy" id="164546"/>
    <lineage>
        <taxon>Bacteria</taxon>
        <taxon>Pseudomonadati</taxon>
        <taxon>Pseudomonadota</taxon>
        <taxon>Betaproteobacteria</taxon>
        <taxon>Burkholderiales</taxon>
        <taxon>Burkholderiaceae</taxon>
        <taxon>Cupriavidus</taxon>
    </lineage>
</organism>
<evidence type="ECO:0000313" key="3">
    <source>
        <dbReference type="Proteomes" id="UP000256297"/>
    </source>
</evidence>
<accession>A0A976A1K0</accession>
<evidence type="ECO:0000256" key="1">
    <source>
        <dbReference type="SAM" id="MobiDB-lite"/>
    </source>
</evidence>
<proteinExistence type="predicted"/>
<dbReference type="Proteomes" id="UP000256297">
    <property type="component" value="Chromosome CBM2589_b"/>
</dbReference>
<gene>
    <name evidence="2" type="ORF">CBM2589_B240053</name>
</gene>
<sequence>MLDHPSPHPLPMRGEGEHLA</sequence>
<name>A0A976A1K0_9BURK</name>
<evidence type="ECO:0000313" key="2">
    <source>
        <dbReference type="EMBL" id="SOY51612.1"/>
    </source>
</evidence>
<feature type="region of interest" description="Disordered" evidence="1">
    <location>
        <begin position="1"/>
        <end position="20"/>
    </location>
</feature>
<protein>
    <submittedName>
        <fullName evidence="2">Uncharacterized protein</fullName>
    </submittedName>
</protein>
<comment type="caution">
    <text evidence="2">The sequence shown here is derived from an EMBL/GenBank/DDBJ whole genome shotgun (WGS) entry which is preliminary data.</text>
</comment>
<reference evidence="2 3" key="1">
    <citation type="submission" date="2018-01" db="EMBL/GenBank/DDBJ databases">
        <authorList>
            <person name="Clerissi C."/>
        </authorList>
    </citation>
    <scope>NUCLEOTIDE SEQUENCE [LARGE SCALE GENOMIC DNA]</scope>
    <source>
        <strain evidence="2">Cupriavidus taiwanensis STM 3521</strain>
    </source>
</reference>
<dbReference type="AlphaFoldDB" id="A0A976A1K0"/>
<dbReference type="EMBL" id="OFSP01000017">
    <property type="protein sequence ID" value="SOY51612.1"/>
    <property type="molecule type" value="Genomic_DNA"/>
</dbReference>